<proteinExistence type="predicted"/>
<feature type="signal peptide" evidence="2">
    <location>
        <begin position="1"/>
        <end position="24"/>
    </location>
</feature>
<accession>A0A7Y3RIK1</accession>
<evidence type="ECO:0000256" key="2">
    <source>
        <dbReference type="SAM" id="SignalP"/>
    </source>
</evidence>
<reference evidence="3 4" key="1">
    <citation type="submission" date="2020-05" db="EMBL/GenBank/DDBJ databases">
        <title>Parvularcula mediterraneae sp. nov., isolated from polypropylene straw from shallow seawater of the seashore of Laganas in Zakynthos island, Greece.</title>
        <authorList>
            <person name="Szabo I."/>
            <person name="Al-Omari J."/>
            <person name="Rado J."/>
            <person name="Szerdahelyi G.S."/>
        </authorList>
    </citation>
    <scope>NUCLEOTIDE SEQUENCE [LARGE SCALE GENOMIC DNA]</scope>
    <source>
        <strain evidence="3 4">ZS-1/3</strain>
    </source>
</reference>
<feature type="chain" id="PRO_5031502234" evidence="2">
    <location>
        <begin position="25"/>
        <end position="166"/>
    </location>
</feature>
<organism evidence="3 4">
    <name type="scientific">Parvularcula mediterranea</name>
    <dbReference type="NCBI Taxonomy" id="2732508"/>
    <lineage>
        <taxon>Bacteria</taxon>
        <taxon>Pseudomonadati</taxon>
        <taxon>Pseudomonadota</taxon>
        <taxon>Alphaproteobacteria</taxon>
        <taxon>Parvularculales</taxon>
        <taxon>Parvularculaceae</taxon>
        <taxon>Parvularcula</taxon>
    </lineage>
</organism>
<gene>
    <name evidence="3" type="ORF">HK107_00135</name>
</gene>
<comment type="caution">
    <text evidence="3">The sequence shown here is derived from an EMBL/GenBank/DDBJ whole genome shotgun (WGS) entry which is preliminary data.</text>
</comment>
<feature type="region of interest" description="Disordered" evidence="1">
    <location>
        <begin position="139"/>
        <end position="166"/>
    </location>
</feature>
<name>A0A7Y3RIK1_9PROT</name>
<keyword evidence="4" id="KW-1185">Reference proteome</keyword>
<evidence type="ECO:0000256" key="1">
    <source>
        <dbReference type="SAM" id="MobiDB-lite"/>
    </source>
</evidence>
<dbReference type="EMBL" id="JABFCX010000001">
    <property type="protein sequence ID" value="NNU14728.1"/>
    <property type="molecule type" value="Genomic_DNA"/>
</dbReference>
<evidence type="ECO:0000313" key="3">
    <source>
        <dbReference type="EMBL" id="NNU14728.1"/>
    </source>
</evidence>
<keyword evidence="2" id="KW-0732">Signal</keyword>
<protein>
    <submittedName>
        <fullName evidence="3">Uncharacterized protein</fullName>
    </submittedName>
</protein>
<dbReference type="AlphaFoldDB" id="A0A7Y3RIK1"/>
<sequence length="166" mass="17715">MTGAKPFIAAALSLALACAGTAAAHRTPDAYITAERVEIGGEAVTALTIRLDAEDALRIASGSEALDADLSKDEVKARLATHLGLRLDIGEAELSYFGGEVEGDAVFVYLTGPAALEIRGARVLSSVYREWTNVVEDKRSDGPTRMFTQNGELAPGEQLIHQRHKH</sequence>
<dbReference type="Proteomes" id="UP000536835">
    <property type="component" value="Unassembled WGS sequence"/>
</dbReference>
<dbReference type="PROSITE" id="PS51257">
    <property type="entry name" value="PROKAR_LIPOPROTEIN"/>
    <property type="match status" value="1"/>
</dbReference>
<evidence type="ECO:0000313" key="4">
    <source>
        <dbReference type="Proteomes" id="UP000536835"/>
    </source>
</evidence>